<dbReference type="InterPro" id="IPR015943">
    <property type="entry name" value="WD40/YVTN_repeat-like_dom_sf"/>
</dbReference>
<sequence length="447" mass="50644">MSWFIANCYYILGYYWQTSLLIMYLNFTRALHDIRLIRIMQAGGIPEETQQRYIHWKKNTKLLYSYLNTNSTKWPSLTCQFMPDLETTQDQHRILLSSFTSSQLPEDESLYIAKLSTVGHLEWSSLNNFDMEEMEFKRDPSVKLPPKHLATEVQIRFPQGDCNRARYQPSNPDVIAAASSDGSIYIFNKTKHGTSMARSITAHKDYQARLCTGPEGQSNVVDNEAVSLSWNSHKEGVLGACYSNGQILIWDLKQRFSRADTTITTPETTINFDSNGCNDIHWMPMHDSLFAACGESNKLSLFDTRLSGDKEVTTIGHYKHEDGINSCKFNSHNSMLLASADTCGKLNLWDVRKLDKDPILALDHGSSVSTLEWNPHMDTIIASAGQDDGLVKLWDITTQEPVFVHGGHMLGVNDISWDFHDPWLMCSVSNDNSIQLWKPADNIVGTI</sequence>
<evidence type="ECO:0000256" key="4">
    <source>
        <dbReference type="ARBA" id="ARBA00022853"/>
    </source>
</evidence>
<evidence type="ECO:0000256" key="6">
    <source>
        <dbReference type="PROSITE-ProRule" id="PRU00221"/>
    </source>
</evidence>
<dbReference type="InterPro" id="IPR050459">
    <property type="entry name" value="WD_repeat_RBAP46/RBAP48/MSI1"/>
</dbReference>
<accession>A0ABR4P112</accession>
<keyword evidence="10" id="KW-1185">Reference proteome</keyword>
<dbReference type="SUPFAM" id="SSF50978">
    <property type="entry name" value="WD40 repeat-like"/>
    <property type="match status" value="1"/>
</dbReference>
<evidence type="ECO:0000256" key="5">
    <source>
        <dbReference type="ARBA" id="ARBA00023242"/>
    </source>
</evidence>
<evidence type="ECO:0000256" key="2">
    <source>
        <dbReference type="ARBA" id="ARBA00022574"/>
    </source>
</evidence>
<dbReference type="Pfam" id="PF08662">
    <property type="entry name" value="eIF2A"/>
    <property type="match status" value="1"/>
</dbReference>
<evidence type="ECO:0000259" key="7">
    <source>
        <dbReference type="Pfam" id="PF08662"/>
    </source>
</evidence>
<dbReference type="Gene3D" id="2.130.10.10">
    <property type="entry name" value="YVTN repeat-like/Quinoprotein amine dehydrogenase"/>
    <property type="match status" value="1"/>
</dbReference>
<dbReference type="PROSITE" id="PS00678">
    <property type="entry name" value="WD_REPEATS_1"/>
    <property type="match status" value="1"/>
</dbReference>
<keyword evidence="3" id="KW-0677">Repeat</keyword>
<dbReference type="InterPro" id="IPR036322">
    <property type="entry name" value="WD40_repeat_dom_sf"/>
</dbReference>
<evidence type="ECO:0000259" key="8">
    <source>
        <dbReference type="Pfam" id="PF12265"/>
    </source>
</evidence>
<dbReference type="InterPro" id="IPR001680">
    <property type="entry name" value="WD40_rpt"/>
</dbReference>
<comment type="caution">
    <text evidence="9">The sequence shown here is derived from an EMBL/GenBank/DDBJ whole genome shotgun (WGS) entry which is preliminary data.</text>
</comment>
<dbReference type="Pfam" id="PF12265">
    <property type="entry name" value="CAF1C_H4-bd"/>
    <property type="match status" value="1"/>
</dbReference>
<feature type="repeat" description="WD" evidence="6">
    <location>
        <begin position="361"/>
        <end position="404"/>
    </location>
</feature>
<dbReference type="Pfam" id="PF00400">
    <property type="entry name" value="WD40"/>
    <property type="match status" value="1"/>
</dbReference>
<name>A0ABR4P112_9SACH</name>
<dbReference type="InterPro" id="IPR013979">
    <property type="entry name" value="TIF_beta_prop-like"/>
</dbReference>
<evidence type="ECO:0000256" key="3">
    <source>
        <dbReference type="ARBA" id="ARBA00022737"/>
    </source>
</evidence>
<feature type="domain" description="Translation initiation factor beta propellor-like" evidence="7">
    <location>
        <begin position="265"/>
        <end position="382"/>
    </location>
</feature>
<dbReference type="PANTHER" id="PTHR22850">
    <property type="entry name" value="WD40 REPEAT FAMILY"/>
    <property type="match status" value="1"/>
</dbReference>
<evidence type="ECO:0000313" key="9">
    <source>
        <dbReference type="EMBL" id="KAL3235307.1"/>
    </source>
</evidence>
<dbReference type="EMBL" id="JBEVYD010000001">
    <property type="protein sequence ID" value="KAL3235307.1"/>
    <property type="molecule type" value="Genomic_DNA"/>
</dbReference>
<evidence type="ECO:0000256" key="1">
    <source>
        <dbReference type="ARBA" id="ARBA00004123"/>
    </source>
</evidence>
<gene>
    <name evidence="9" type="ORF">RNJ44_00066</name>
</gene>
<dbReference type="SMART" id="SM00320">
    <property type="entry name" value="WD40"/>
    <property type="match status" value="6"/>
</dbReference>
<keyword evidence="2 6" id="KW-0853">WD repeat</keyword>
<keyword evidence="4" id="KW-0156">Chromatin regulator</keyword>
<comment type="subcellular location">
    <subcellularLocation>
        <location evidence="1">Nucleus</location>
    </subcellularLocation>
</comment>
<protein>
    <submittedName>
        <fullName evidence="9">Chromatin assembly factor 1 subunit p50</fullName>
    </submittedName>
</protein>
<dbReference type="InterPro" id="IPR022052">
    <property type="entry name" value="Histone-bd_RBBP4-like_N"/>
</dbReference>
<reference evidence="9 10" key="1">
    <citation type="submission" date="2024-05" db="EMBL/GenBank/DDBJ databases">
        <title>Long read based assembly of the Candida bracarensis genome reveals expanded adhesin content.</title>
        <authorList>
            <person name="Marcet-Houben M."/>
            <person name="Ksiezopolska E."/>
            <person name="Gabaldon T."/>
        </authorList>
    </citation>
    <scope>NUCLEOTIDE SEQUENCE [LARGE SCALE GENOMIC DNA]</scope>
    <source>
        <strain evidence="9 10">CBM6</strain>
    </source>
</reference>
<dbReference type="PROSITE" id="PS50082">
    <property type="entry name" value="WD_REPEATS_2"/>
    <property type="match status" value="1"/>
</dbReference>
<dbReference type="Proteomes" id="UP001623330">
    <property type="component" value="Unassembled WGS sequence"/>
</dbReference>
<evidence type="ECO:0000313" key="10">
    <source>
        <dbReference type="Proteomes" id="UP001623330"/>
    </source>
</evidence>
<organism evidence="9 10">
    <name type="scientific">Nakaseomyces bracarensis</name>
    <dbReference type="NCBI Taxonomy" id="273131"/>
    <lineage>
        <taxon>Eukaryota</taxon>
        <taxon>Fungi</taxon>
        <taxon>Dikarya</taxon>
        <taxon>Ascomycota</taxon>
        <taxon>Saccharomycotina</taxon>
        <taxon>Saccharomycetes</taxon>
        <taxon>Saccharomycetales</taxon>
        <taxon>Saccharomycetaceae</taxon>
        <taxon>Nakaseomyces</taxon>
    </lineage>
</organism>
<keyword evidence="5" id="KW-0539">Nucleus</keyword>
<feature type="domain" description="Histone-binding protein RBBP4-like N-terminal" evidence="8">
    <location>
        <begin position="52"/>
        <end position="117"/>
    </location>
</feature>
<proteinExistence type="predicted"/>
<dbReference type="InterPro" id="IPR019775">
    <property type="entry name" value="WD40_repeat_CS"/>
</dbReference>